<keyword evidence="3" id="KW-0274">FAD</keyword>
<feature type="domain" description="Glucose-methanol-choline oxidoreductase N-terminal" evidence="5">
    <location>
        <begin position="304"/>
        <end position="318"/>
    </location>
</feature>
<dbReference type="PROSITE" id="PS00624">
    <property type="entry name" value="GMC_OXRED_2"/>
    <property type="match status" value="1"/>
</dbReference>
<dbReference type="Gene3D" id="3.50.50.60">
    <property type="entry name" value="FAD/NAD(P)-binding domain"/>
    <property type="match status" value="1"/>
</dbReference>
<evidence type="ECO:0000313" key="7">
    <source>
        <dbReference type="Proteomes" id="UP000655225"/>
    </source>
</evidence>
<reference evidence="6 7" key="1">
    <citation type="submission" date="2020-04" db="EMBL/GenBank/DDBJ databases">
        <title>Plant Genome Project.</title>
        <authorList>
            <person name="Zhang R.-G."/>
        </authorList>
    </citation>
    <scope>NUCLEOTIDE SEQUENCE [LARGE SCALE GENOMIC DNA]</scope>
    <source>
        <strain evidence="6">YNK0</strain>
        <tissue evidence="6">Leaf</tissue>
    </source>
</reference>
<dbReference type="GO" id="GO:0016614">
    <property type="term" value="F:oxidoreductase activity, acting on CH-OH group of donors"/>
    <property type="evidence" value="ECO:0007669"/>
    <property type="project" value="InterPro"/>
</dbReference>
<comment type="cofactor">
    <cofactor evidence="3">
        <name>FAD</name>
        <dbReference type="ChEBI" id="CHEBI:57692"/>
    </cofactor>
</comment>
<proteinExistence type="inferred from homology"/>
<organism evidence="6 7">
    <name type="scientific">Tetracentron sinense</name>
    <name type="common">Spur-leaf</name>
    <dbReference type="NCBI Taxonomy" id="13715"/>
    <lineage>
        <taxon>Eukaryota</taxon>
        <taxon>Viridiplantae</taxon>
        <taxon>Streptophyta</taxon>
        <taxon>Embryophyta</taxon>
        <taxon>Tracheophyta</taxon>
        <taxon>Spermatophyta</taxon>
        <taxon>Magnoliopsida</taxon>
        <taxon>Trochodendrales</taxon>
        <taxon>Trochodendraceae</taxon>
        <taxon>Tetracentron</taxon>
    </lineage>
</organism>
<dbReference type="Pfam" id="PF00732">
    <property type="entry name" value="GMC_oxred_N"/>
    <property type="match status" value="1"/>
</dbReference>
<evidence type="ECO:0000256" key="4">
    <source>
        <dbReference type="PIRSR" id="PIRSR000137-3"/>
    </source>
</evidence>
<evidence type="ECO:0000259" key="5">
    <source>
        <dbReference type="PROSITE" id="PS00624"/>
    </source>
</evidence>
<feature type="binding site" evidence="3">
    <location>
        <position position="139"/>
    </location>
    <ligand>
        <name>FAD</name>
        <dbReference type="ChEBI" id="CHEBI:57692"/>
    </ligand>
</feature>
<sequence>MSSLIHLFKVSSILTETPNMEFQQIIHGLFTASLFLLIIFSALSQGDGLPYMTSDIEEVSGRSFDYIIVGGGAGGCPLAATLSERFSVLLVERGGSPYDDPFILERKKCGLSLIQTDEFSSVAQQFVSEEGVVNYRGRVLGGSTAINYGFYSRASRDFIRSARWDETLVRDAYEWVESKVVFEPKLSPWQSAVRDGLVEVGILPFNGLSLEHLEGTKMGGWIFDDFGRRHTSADILRTGVSKNITVLLNATVKNVIFHDNGDGSKLRACGIRFIKSDCNSDKIYEAYLKQPDSESWGDVVLSAGALGSPQILMLSGIGPQEHLERFNISVLKDAINVGKSIQDNPGILLYVDSQPGSREIDTIQVVGIANDFQIIIQSPILPISFNATRIGIAAKIAVPVSRGKLQLNSTDPRENPSVRFNYLVEERDLDKCVEMVRLLKHVSQSKSISLFLGTQSYETVKSSDDELREFCKMNVRTYYHYHGGCVVGSVVDEDYRVYGVDGLRVIDGSTLVDSPGTNPMATLLMLGRYQGVKILKENVL</sequence>
<gene>
    <name evidence="6" type="ORF">HHK36_029796</name>
</gene>
<dbReference type="AlphaFoldDB" id="A0A834YA85"/>
<dbReference type="PANTHER" id="PTHR45968">
    <property type="entry name" value="OSJNBA0019K04.7 PROTEIN"/>
    <property type="match status" value="1"/>
</dbReference>
<dbReference type="GO" id="GO:0050660">
    <property type="term" value="F:flavin adenine dinucleotide binding"/>
    <property type="evidence" value="ECO:0007669"/>
    <property type="project" value="InterPro"/>
</dbReference>
<dbReference type="OrthoDB" id="269227at2759"/>
<accession>A0A834YA85</accession>
<comment type="caution">
    <text evidence="6">The sequence shown here is derived from an EMBL/GenBank/DDBJ whole genome shotgun (WGS) entry which is preliminary data.</text>
</comment>
<dbReference type="InterPro" id="IPR000172">
    <property type="entry name" value="GMC_OxRdtase_N"/>
</dbReference>
<dbReference type="PANTHER" id="PTHR45968:SF19">
    <property type="entry name" value="GLUCOSE-METHANOL-CHOLINE (GMC) OXIDOREDUCTASE FAMILY PROTEIN"/>
    <property type="match status" value="1"/>
</dbReference>
<keyword evidence="4" id="KW-1015">Disulfide bond</keyword>
<dbReference type="InterPro" id="IPR007867">
    <property type="entry name" value="GMC_OxRtase_C"/>
</dbReference>
<feature type="binding site" evidence="3">
    <location>
        <position position="508"/>
    </location>
    <ligand>
        <name>FAD</name>
        <dbReference type="ChEBI" id="CHEBI:57692"/>
    </ligand>
</feature>
<comment type="similarity">
    <text evidence="1">Belongs to the GMC oxidoreductase family.</text>
</comment>
<dbReference type="SUPFAM" id="SSF54373">
    <property type="entry name" value="FAD-linked reductases, C-terminal domain"/>
    <property type="match status" value="1"/>
</dbReference>
<keyword evidence="7" id="KW-1185">Reference proteome</keyword>
<dbReference type="Proteomes" id="UP000655225">
    <property type="component" value="Unassembled WGS sequence"/>
</dbReference>
<feature type="binding site" evidence="3">
    <location>
        <position position="252"/>
    </location>
    <ligand>
        <name>FAD</name>
        <dbReference type="ChEBI" id="CHEBI:57692"/>
    </ligand>
</feature>
<keyword evidence="2" id="KW-0732">Signal</keyword>
<protein>
    <recommendedName>
        <fullName evidence="5">Glucose-methanol-choline oxidoreductase N-terminal domain-containing protein</fullName>
    </recommendedName>
</protein>
<feature type="binding site" evidence="3">
    <location>
        <position position="478"/>
    </location>
    <ligand>
        <name>substrate</name>
    </ligand>
</feature>
<dbReference type="InterPro" id="IPR051871">
    <property type="entry name" value="GMC_Oxidoreductase-Related"/>
</dbReference>
<evidence type="ECO:0000256" key="1">
    <source>
        <dbReference type="ARBA" id="ARBA00010790"/>
    </source>
</evidence>
<dbReference type="Pfam" id="PF05199">
    <property type="entry name" value="GMC_oxred_C"/>
    <property type="match status" value="1"/>
</dbReference>
<evidence type="ECO:0000256" key="2">
    <source>
        <dbReference type="ARBA" id="ARBA00022729"/>
    </source>
</evidence>
<keyword evidence="3" id="KW-0285">Flavoprotein</keyword>
<dbReference type="Gene3D" id="3.30.410.40">
    <property type="match status" value="1"/>
</dbReference>
<evidence type="ECO:0000313" key="6">
    <source>
        <dbReference type="EMBL" id="KAF8378456.1"/>
    </source>
</evidence>
<dbReference type="OMA" id="TDPDPNM"/>
<feature type="disulfide bond" evidence="4">
    <location>
        <begin position="432"/>
        <end position="471"/>
    </location>
</feature>
<dbReference type="InterPro" id="IPR036188">
    <property type="entry name" value="FAD/NAD-bd_sf"/>
</dbReference>
<evidence type="ECO:0000256" key="3">
    <source>
        <dbReference type="PIRSR" id="PIRSR000137-2"/>
    </source>
</evidence>
<dbReference type="SUPFAM" id="SSF51905">
    <property type="entry name" value="FAD/NAD(P)-binding domain"/>
    <property type="match status" value="1"/>
</dbReference>
<dbReference type="EMBL" id="JABCRI010000023">
    <property type="protein sequence ID" value="KAF8378456.1"/>
    <property type="molecule type" value="Genomic_DNA"/>
</dbReference>
<dbReference type="PIRSF" id="PIRSF000137">
    <property type="entry name" value="Alcohol_oxidase"/>
    <property type="match status" value="1"/>
</dbReference>
<name>A0A834YA85_TETSI</name>
<dbReference type="InterPro" id="IPR012132">
    <property type="entry name" value="GMC_OxRdtase"/>
</dbReference>